<evidence type="ECO:0000313" key="2">
    <source>
        <dbReference type="EMBL" id="KAF0739221.1"/>
    </source>
</evidence>
<dbReference type="PROSITE" id="PS50011">
    <property type="entry name" value="PROTEIN_KINASE_DOM"/>
    <property type="match status" value="1"/>
</dbReference>
<dbReference type="PANTHER" id="PTHR44167">
    <property type="entry name" value="OVARIAN-SPECIFIC SERINE/THREONINE-PROTEIN KINASE LOK-RELATED"/>
    <property type="match status" value="1"/>
</dbReference>
<dbReference type="InterPro" id="IPR011009">
    <property type="entry name" value="Kinase-like_dom_sf"/>
</dbReference>
<dbReference type="SMART" id="SM00220">
    <property type="entry name" value="S_TKc"/>
    <property type="match status" value="1"/>
</dbReference>
<dbReference type="GO" id="GO:0044773">
    <property type="term" value="P:mitotic DNA damage checkpoint signaling"/>
    <property type="evidence" value="ECO:0007669"/>
    <property type="project" value="TreeGrafter"/>
</dbReference>
<feature type="domain" description="Protein kinase" evidence="1">
    <location>
        <begin position="60"/>
        <end position="395"/>
    </location>
</feature>
<protein>
    <recommendedName>
        <fullName evidence="1">Protein kinase domain-containing protein</fullName>
    </recommendedName>
</protein>
<dbReference type="GO" id="GO:0004674">
    <property type="term" value="F:protein serine/threonine kinase activity"/>
    <property type="evidence" value="ECO:0007669"/>
    <property type="project" value="TreeGrafter"/>
</dbReference>
<dbReference type="Proteomes" id="UP000481153">
    <property type="component" value="Unassembled WGS sequence"/>
</dbReference>
<dbReference type="PANTHER" id="PTHR44167:SF24">
    <property type="entry name" value="SERINE_THREONINE-PROTEIN KINASE CHK2"/>
    <property type="match status" value="1"/>
</dbReference>
<dbReference type="EMBL" id="VJMJ01000066">
    <property type="protein sequence ID" value="KAF0739221.1"/>
    <property type="molecule type" value="Genomic_DNA"/>
</dbReference>
<keyword evidence="3" id="KW-1185">Reference proteome</keyword>
<dbReference type="AlphaFoldDB" id="A0A6G0XG63"/>
<dbReference type="GO" id="GO:0005737">
    <property type="term" value="C:cytoplasm"/>
    <property type="evidence" value="ECO:0007669"/>
    <property type="project" value="TreeGrafter"/>
</dbReference>
<gene>
    <name evidence="2" type="ORF">Ae201684_005142</name>
</gene>
<accession>A0A6G0XG63</accession>
<dbReference type="GO" id="GO:0005634">
    <property type="term" value="C:nucleus"/>
    <property type="evidence" value="ECO:0007669"/>
    <property type="project" value="TreeGrafter"/>
</dbReference>
<name>A0A6G0XG63_9STRA</name>
<evidence type="ECO:0000259" key="1">
    <source>
        <dbReference type="PROSITE" id="PS50011"/>
    </source>
</evidence>
<dbReference type="Gene3D" id="1.10.510.10">
    <property type="entry name" value="Transferase(Phosphotransferase) domain 1"/>
    <property type="match status" value="1"/>
</dbReference>
<organism evidence="2 3">
    <name type="scientific">Aphanomyces euteiches</name>
    <dbReference type="NCBI Taxonomy" id="100861"/>
    <lineage>
        <taxon>Eukaryota</taxon>
        <taxon>Sar</taxon>
        <taxon>Stramenopiles</taxon>
        <taxon>Oomycota</taxon>
        <taxon>Saprolegniomycetes</taxon>
        <taxon>Saprolegniales</taxon>
        <taxon>Verrucalvaceae</taxon>
        <taxon>Aphanomyces</taxon>
    </lineage>
</organism>
<comment type="caution">
    <text evidence="2">The sequence shown here is derived from an EMBL/GenBank/DDBJ whole genome shotgun (WGS) entry which is preliminary data.</text>
</comment>
<dbReference type="GO" id="GO:0005524">
    <property type="term" value="F:ATP binding"/>
    <property type="evidence" value="ECO:0007669"/>
    <property type="project" value="InterPro"/>
</dbReference>
<sequence>MERLCGRYELESVVYSSTTTVVLRAVDHGLCRQVYGKYNKMNDDSFNKAMDELYEAGTHSDSLREIGQSWYDDFKQLAEDGVVSWERFEEFSAKTFGKFQVVMKCMRDRSAYDMEVSSRRDLVHNKHIVHLLSSPSQDELRAAFSTLQFSDVQFNLYPWVVVMPAASLTIAEVINSEDLQFKRDVLKAVAVAIKSLHDNYIYHGDLTKFDIVYVQNKLQLVDLDAAANEDRPHGVKFSHGILPPEMFKRYDPDGEDDDDEPTLIQQHWDDYDDHHKSRIFHDNIIVRAYCPQRGHEDLPDGFVLEASHRADAWAYGCLMFEMLSGEEFVQTIGGPKMALERHHIQRAASWTQDEINERIEEKIENKYARELLKLTLSEDPDLRPTMEFIIKHKYFSGVKSRKSLMEHFDDIREKSKSIEQNLTEIHQQVVANNRVMLASIDEMAAAIEAMKLTLLTATLEAQIDVPTSFIVLPTKLKAPTGDDDDDDDNEQTANSFLSFLWTTGRRFAQSLGDSNATAVALREMAGGRPMWLYLIDEVTRRPVIPDADDDTYPIKLVADSEELLQFMTSCMPMIQSGLKLVTTVNSIASLFSWIGVPSVDRDKLEDAKKAIDAMNCTPQVLLSSLNSADTSPEAVHRVRGAQLRQLSQVFKANDEEQTFCGLERWHYDGEAIWSTPESIAMLRANIPLEQVRAEATAAFSIEYPQAADEQIQAIATESFEYAQGLEQQGQAFVPQTFSTYPPSQDAQVQALPPQSVGYIPPQEENYPTIPAGVPAPQQAPKVATTPQQDCDAFLERVGMDIQKSCASVCSIITSSMTYFRAALCCRKPSSAV</sequence>
<reference evidence="2 3" key="1">
    <citation type="submission" date="2019-07" db="EMBL/GenBank/DDBJ databases">
        <title>Genomics analysis of Aphanomyces spp. identifies a new class of oomycete effector associated with host adaptation.</title>
        <authorList>
            <person name="Gaulin E."/>
        </authorList>
    </citation>
    <scope>NUCLEOTIDE SEQUENCE [LARGE SCALE GENOMIC DNA]</scope>
    <source>
        <strain evidence="2 3">ATCC 201684</strain>
    </source>
</reference>
<proteinExistence type="predicted"/>
<dbReference type="InterPro" id="IPR000719">
    <property type="entry name" value="Prot_kinase_dom"/>
</dbReference>
<dbReference type="SUPFAM" id="SSF56112">
    <property type="entry name" value="Protein kinase-like (PK-like)"/>
    <property type="match status" value="1"/>
</dbReference>
<dbReference type="Pfam" id="PF00069">
    <property type="entry name" value="Pkinase"/>
    <property type="match status" value="1"/>
</dbReference>
<evidence type="ECO:0000313" key="3">
    <source>
        <dbReference type="Proteomes" id="UP000481153"/>
    </source>
</evidence>
<dbReference type="VEuPathDB" id="FungiDB:AeMF1_003099"/>